<feature type="compositionally biased region" description="Low complexity" evidence="5">
    <location>
        <begin position="25"/>
        <end position="39"/>
    </location>
</feature>
<dbReference type="GO" id="GO:0005694">
    <property type="term" value="C:chromosome"/>
    <property type="evidence" value="ECO:0007669"/>
    <property type="project" value="TreeGrafter"/>
</dbReference>
<feature type="region of interest" description="Disordered" evidence="5">
    <location>
        <begin position="1"/>
        <end position="47"/>
    </location>
</feature>
<dbReference type="Pfam" id="PF17762">
    <property type="entry name" value="HTH_ParB"/>
    <property type="match status" value="1"/>
</dbReference>
<dbReference type="InterPro" id="IPR057240">
    <property type="entry name" value="ParB_dimer_C"/>
</dbReference>
<feature type="region of interest" description="Disordered" evidence="5">
    <location>
        <begin position="237"/>
        <end position="262"/>
    </location>
</feature>
<dbReference type="PANTHER" id="PTHR33375">
    <property type="entry name" value="CHROMOSOME-PARTITIONING PROTEIN PARB-RELATED"/>
    <property type="match status" value="1"/>
</dbReference>
<sequence length="411" mass="44077">MSETKKRGLGRGLSALLGEEDDEVGAAVSGGSSISGEAAHPGPGGTTQLVAISDLAPSPFQPRSNFDDEAIDDLAASIRQKGIIQPILVRASSTGETVFEIIAGERRWRAAQRAQLHEVPVLVREFDDRETAEIALIENLQRQDLSALEEAEGYNRLMAEFSHTQEALGQALGKSRSHIANSLRLLSLPSPIKQMLTDKVLSAGHARALLGADNAVELATQIVKKGLNVRQTEKLVKTDGGKLSRPKKEKGSASAQKDPDTVSLERDLSNMLGLAVSIDFDGAGGRLTVRYDTLEQLDDILQRLTHGRAESVAADGNGDSDVDLAEDDNEFDSMFMDDGDEGDLAEADDGAEDITKELESIADTSGIMLDLTQDDEGEDDQAPEADEPVARDEIDEAVFADVFADDDKKPS</sequence>
<feature type="compositionally biased region" description="Acidic residues" evidence="5">
    <location>
        <begin position="372"/>
        <end position="393"/>
    </location>
</feature>
<proteinExistence type="inferred from homology"/>
<feature type="domain" description="ParB-like N-terminal" evidence="6">
    <location>
        <begin position="48"/>
        <end position="140"/>
    </location>
</feature>
<dbReference type="SUPFAM" id="SSF110849">
    <property type="entry name" value="ParB/Sulfiredoxin"/>
    <property type="match status" value="1"/>
</dbReference>
<comment type="function">
    <text evidence="4">Involved in chromosome partition. Localize to both poles of the predivisional cell following completion of DNA replication. Binds to the DNA origin of replication.</text>
</comment>
<dbReference type="GO" id="GO:0007059">
    <property type="term" value="P:chromosome segregation"/>
    <property type="evidence" value="ECO:0007669"/>
    <property type="project" value="UniProtKB-KW"/>
</dbReference>
<dbReference type="InterPro" id="IPR004437">
    <property type="entry name" value="ParB/RepB/Spo0J"/>
</dbReference>
<dbReference type="InterPro" id="IPR003115">
    <property type="entry name" value="ParB_N"/>
</dbReference>
<organism evidence="7 8">
    <name type="scientific">Thalassospira marina</name>
    <dbReference type="NCBI Taxonomy" id="2048283"/>
    <lineage>
        <taxon>Bacteria</taxon>
        <taxon>Pseudomonadati</taxon>
        <taxon>Pseudomonadota</taxon>
        <taxon>Alphaproteobacteria</taxon>
        <taxon>Rhodospirillales</taxon>
        <taxon>Thalassospiraceae</taxon>
        <taxon>Thalassospira</taxon>
    </lineage>
</organism>
<evidence type="ECO:0000256" key="1">
    <source>
        <dbReference type="ARBA" id="ARBA00006295"/>
    </source>
</evidence>
<dbReference type="Pfam" id="PF23552">
    <property type="entry name" value="ParB_C"/>
    <property type="match status" value="1"/>
</dbReference>
<dbReference type="Gene3D" id="1.10.10.2830">
    <property type="match status" value="1"/>
</dbReference>
<evidence type="ECO:0000256" key="3">
    <source>
        <dbReference type="ARBA" id="ARBA00023125"/>
    </source>
</evidence>
<dbReference type="CDD" id="cd16393">
    <property type="entry name" value="SPO0J_N"/>
    <property type="match status" value="1"/>
</dbReference>
<reference evidence="7 8" key="1">
    <citation type="submission" date="2017-09" db="EMBL/GenBank/DDBJ databases">
        <title>Biodiversity and function of Thalassospira species in the particle-attached aromatic-hydrocarbon-degrading consortia from the surface seawater of the South China Sea.</title>
        <authorList>
            <person name="Dong C."/>
            <person name="Liu R."/>
            <person name="Shao Z."/>
        </authorList>
    </citation>
    <scope>NUCLEOTIDE SEQUENCE [LARGE SCALE GENOMIC DNA]</scope>
    <source>
        <strain evidence="7 8">CSC1P2</strain>
    </source>
</reference>
<dbReference type="FunFam" id="3.90.1530.30:FF:000001">
    <property type="entry name" value="Chromosome partitioning protein ParB"/>
    <property type="match status" value="1"/>
</dbReference>
<dbReference type="Proteomes" id="UP000233597">
    <property type="component" value="Unassembled WGS sequence"/>
</dbReference>
<evidence type="ECO:0000313" key="8">
    <source>
        <dbReference type="Proteomes" id="UP000233597"/>
    </source>
</evidence>
<dbReference type="OrthoDB" id="9802051at2"/>
<dbReference type="GO" id="GO:0003677">
    <property type="term" value="F:DNA binding"/>
    <property type="evidence" value="ECO:0007669"/>
    <property type="project" value="UniProtKB-KW"/>
</dbReference>
<name>A0A2N3KVQ1_9PROT</name>
<comment type="caution">
    <text evidence="7">The sequence shown here is derived from an EMBL/GenBank/DDBJ whole genome shotgun (WGS) entry which is preliminary data.</text>
</comment>
<dbReference type="RefSeq" id="WP_101265292.1">
    <property type="nucleotide sequence ID" value="NZ_NWTK01000004.1"/>
</dbReference>
<dbReference type="SMART" id="SM00470">
    <property type="entry name" value="ParB"/>
    <property type="match status" value="1"/>
</dbReference>
<dbReference type="InterPro" id="IPR050336">
    <property type="entry name" value="Chromosome_partition/occlusion"/>
</dbReference>
<dbReference type="NCBIfam" id="TIGR00180">
    <property type="entry name" value="parB_part"/>
    <property type="match status" value="1"/>
</dbReference>
<dbReference type="Pfam" id="PF02195">
    <property type="entry name" value="ParB_N"/>
    <property type="match status" value="1"/>
</dbReference>
<evidence type="ECO:0000259" key="6">
    <source>
        <dbReference type="SMART" id="SM00470"/>
    </source>
</evidence>
<feature type="region of interest" description="Disordered" evidence="5">
    <location>
        <begin position="362"/>
        <end position="393"/>
    </location>
</feature>
<dbReference type="SUPFAM" id="SSF109709">
    <property type="entry name" value="KorB DNA-binding domain-like"/>
    <property type="match status" value="1"/>
</dbReference>
<evidence type="ECO:0000256" key="4">
    <source>
        <dbReference type="ARBA" id="ARBA00025472"/>
    </source>
</evidence>
<gene>
    <name evidence="7" type="ORF">COO20_07890</name>
</gene>
<keyword evidence="3" id="KW-0238">DNA-binding</keyword>
<dbReference type="Gene3D" id="3.90.1530.30">
    <property type="match status" value="1"/>
</dbReference>
<keyword evidence="2" id="KW-0159">Chromosome partition</keyword>
<dbReference type="EMBL" id="NWTK01000004">
    <property type="protein sequence ID" value="PKR54661.1"/>
    <property type="molecule type" value="Genomic_DNA"/>
</dbReference>
<dbReference type="FunFam" id="1.10.10.2830:FF:000001">
    <property type="entry name" value="Chromosome partitioning protein ParB"/>
    <property type="match status" value="1"/>
</dbReference>
<protein>
    <submittedName>
        <fullName evidence="7">Chromosome partitioning protein ParB</fullName>
    </submittedName>
</protein>
<evidence type="ECO:0000256" key="2">
    <source>
        <dbReference type="ARBA" id="ARBA00022829"/>
    </source>
</evidence>
<dbReference type="InterPro" id="IPR036086">
    <property type="entry name" value="ParB/Sulfiredoxin_sf"/>
</dbReference>
<comment type="similarity">
    <text evidence="1">Belongs to the ParB family.</text>
</comment>
<dbReference type="AlphaFoldDB" id="A0A2N3KVQ1"/>
<dbReference type="InterPro" id="IPR041468">
    <property type="entry name" value="HTH_ParB/Spo0J"/>
</dbReference>
<accession>A0A2N3KVQ1</accession>
<evidence type="ECO:0000313" key="7">
    <source>
        <dbReference type="EMBL" id="PKR54661.1"/>
    </source>
</evidence>
<dbReference type="PANTHER" id="PTHR33375:SF1">
    <property type="entry name" value="CHROMOSOME-PARTITIONING PROTEIN PARB-RELATED"/>
    <property type="match status" value="1"/>
</dbReference>
<evidence type="ECO:0000256" key="5">
    <source>
        <dbReference type="SAM" id="MobiDB-lite"/>
    </source>
</evidence>